<comment type="caution">
    <text evidence="7">The sequence shown here is derived from an EMBL/GenBank/DDBJ whole genome shotgun (WGS) entry which is preliminary data.</text>
</comment>
<name>A0ABN1JB07_9CLOT</name>
<feature type="transmembrane region" description="Helical" evidence="6">
    <location>
        <begin position="84"/>
        <end position="104"/>
    </location>
</feature>
<dbReference type="InterPro" id="IPR017039">
    <property type="entry name" value="Virul_fac_BrkB"/>
</dbReference>
<dbReference type="Pfam" id="PF03631">
    <property type="entry name" value="Virul_fac_BrkB"/>
    <property type="match status" value="1"/>
</dbReference>
<evidence type="ECO:0000313" key="7">
    <source>
        <dbReference type="EMBL" id="GAA0733935.1"/>
    </source>
</evidence>
<feature type="transmembrane region" description="Helical" evidence="6">
    <location>
        <begin position="124"/>
        <end position="150"/>
    </location>
</feature>
<organism evidence="7 8">
    <name type="scientific">Clostridium oceanicum</name>
    <dbReference type="NCBI Taxonomy" id="1543"/>
    <lineage>
        <taxon>Bacteria</taxon>
        <taxon>Bacillati</taxon>
        <taxon>Bacillota</taxon>
        <taxon>Clostridia</taxon>
        <taxon>Eubacteriales</taxon>
        <taxon>Clostridiaceae</taxon>
        <taxon>Clostridium</taxon>
    </lineage>
</organism>
<keyword evidence="8" id="KW-1185">Reference proteome</keyword>
<evidence type="ECO:0000256" key="4">
    <source>
        <dbReference type="ARBA" id="ARBA00022989"/>
    </source>
</evidence>
<gene>
    <name evidence="7" type="ORF">GCM10008906_05470</name>
</gene>
<dbReference type="PIRSF" id="PIRSF035875">
    <property type="entry name" value="RNase_BN"/>
    <property type="match status" value="1"/>
</dbReference>
<keyword evidence="3 6" id="KW-0812">Transmembrane</keyword>
<feature type="transmembrane region" description="Helical" evidence="6">
    <location>
        <begin position="170"/>
        <end position="189"/>
    </location>
</feature>
<dbReference type="PANTHER" id="PTHR30213:SF0">
    <property type="entry name" value="UPF0761 MEMBRANE PROTEIN YIHY"/>
    <property type="match status" value="1"/>
</dbReference>
<dbReference type="EMBL" id="BAAACG010000003">
    <property type="protein sequence ID" value="GAA0733935.1"/>
    <property type="molecule type" value="Genomic_DNA"/>
</dbReference>
<feature type="transmembrane region" description="Helical" evidence="6">
    <location>
        <begin position="235"/>
        <end position="257"/>
    </location>
</feature>
<evidence type="ECO:0000256" key="1">
    <source>
        <dbReference type="ARBA" id="ARBA00004651"/>
    </source>
</evidence>
<dbReference type="Proteomes" id="UP001501510">
    <property type="component" value="Unassembled WGS sequence"/>
</dbReference>
<proteinExistence type="predicted"/>
<comment type="subcellular location">
    <subcellularLocation>
        <location evidence="1">Cell membrane</location>
        <topology evidence="1">Multi-pass membrane protein</topology>
    </subcellularLocation>
</comment>
<accession>A0ABN1JB07</accession>
<protein>
    <submittedName>
        <fullName evidence="7">YihY/virulence factor BrkB family protein</fullName>
    </submittedName>
</protein>
<evidence type="ECO:0000313" key="8">
    <source>
        <dbReference type="Proteomes" id="UP001501510"/>
    </source>
</evidence>
<sequence>MIEDIKNLVQRFLDDEVLALSSQLAYSLIISVFPFLIFLITLVGFLPIKADDLYLGLREILPKETYLLIYSTVTDIINSQNSDILSLSIFITIWAATAGFRAVIRGLNKAYDIEENRSFIKVQIMTLISTIALAIILIMTIFLLVFGRVIGKTVVAKLGLAYEFNNIWNIIRYVIMVSIAILIFALVYYYTPSIRLRWRDVLPGALFSTVAWIVVSLGFSFYVDNFNNYSRLYGSIGAVIVFLVWLYLTSIIIITGGEINAMRAFKREGKEKPRRKNYL</sequence>
<feature type="transmembrane region" description="Helical" evidence="6">
    <location>
        <begin position="24"/>
        <end position="48"/>
    </location>
</feature>
<dbReference type="PANTHER" id="PTHR30213">
    <property type="entry name" value="INNER MEMBRANE PROTEIN YHJD"/>
    <property type="match status" value="1"/>
</dbReference>
<keyword evidence="2" id="KW-1003">Cell membrane</keyword>
<evidence type="ECO:0000256" key="5">
    <source>
        <dbReference type="ARBA" id="ARBA00023136"/>
    </source>
</evidence>
<reference evidence="8" key="1">
    <citation type="journal article" date="2019" name="Int. J. Syst. Evol. Microbiol.">
        <title>The Global Catalogue of Microorganisms (GCM) 10K type strain sequencing project: providing services to taxonomists for standard genome sequencing and annotation.</title>
        <authorList>
            <consortium name="The Broad Institute Genomics Platform"/>
            <consortium name="The Broad Institute Genome Sequencing Center for Infectious Disease"/>
            <person name="Wu L."/>
            <person name="Ma J."/>
        </authorList>
    </citation>
    <scope>NUCLEOTIDE SEQUENCE [LARGE SCALE GENOMIC DNA]</scope>
    <source>
        <strain evidence="8">JCM 1407</strain>
    </source>
</reference>
<dbReference type="RefSeq" id="WP_343758609.1">
    <property type="nucleotide sequence ID" value="NZ_BAAACG010000003.1"/>
</dbReference>
<keyword evidence="4 6" id="KW-1133">Transmembrane helix</keyword>
<keyword evidence="5 6" id="KW-0472">Membrane</keyword>
<evidence type="ECO:0000256" key="2">
    <source>
        <dbReference type="ARBA" id="ARBA00022475"/>
    </source>
</evidence>
<evidence type="ECO:0000256" key="6">
    <source>
        <dbReference type="SAM" id="Phobius"/>
    </source>
</evidence>
<feature type="transmembrane region" description="Helical" evidence="6">
    <location>
        <begin position="201"/>
        <end position="223"/>
    </location>
</feature>
<evidence type="ECO:0000256" key="3">
    <source>
        <dbReference type="ARBA" id="ARBA00022692"/>
    </source>
</evidence>
<dbReference type="NCBIfam" id="TIGR00765">
    <property type="entry name" value="yihY_not_rbn"/>
    <property type="match status" value="1"/>
</dbReference>